<protein>
    <recommendedName>
        <fullName evidence="4">Flagellar protein FlgN</fullName>
    </recommendedName>
</protein>
<name>A0A2N3PZY0_9PROT</name>
<feature type="compositionally biased region" description="Low complexity" evidence="1">
    <location>
        <begin position="22"/>
        <end position="51"/>
    </location>
</feature>
<dbReference type="Proteomes" id="UP000233293">
    <property type="component" value="Unassembled WGS sequence"/>
</dbReference>
<organism evidence="2 3">
    <name type="scientific">Telmatospirillum siberiense</name>
    <dbReference type="NCBI Taxonomy" id="382514"/>
    <lineage>
        <taxon>Bacteria</taxon>
        <taxon>Pseudomonadati</taxon>
        <taxon>Pseudomonadota</taxon>
        <taxon>Alphaproteobacteria</taxon>
        <taxon>Rhodospirillales</taxon>
        <taxon>Rhodospirillaceae</taxon>
        <taxon>Telmatospirillum</taxon>
    </lineage>
</organism>
<reference evidence="3" key="1">
    <citation type="submission" date="2017-12" db="EMBL/GenBank/DDBJ databases">
        <title>Draft genome sequence of Telmatospirillum siberiense 26-4b1T, an acidotolerant peatland alphaproteobacterium potentially involved in sulfur cycling.</title>
        <authorList>
            <person name="Hausmann B."/>
            <person name="Pjevac P."/>
            <person name="Schreck K."/>
            <person name="Herbold C.W."/>
            <person name="Daims H."/>
            <person name="Wagner M."/>
            <person name="Pester M."/>
            <person name="Loy A."/>
        </authorList>
    </citation>
    <scope>NUCLEOTIDE SEQUENCE [LARGE SCALE GENOMIC DNA]</scope>
    <source>
        <strain evidence="3">26-4b1</strain>
    </source>
</reference>
<sequence length="198" mass="21363">MGNKPTRPPMAASHPGKPPAVAGRPGQPAATGPAGPAATKAAAGTAKAMPKIDPRTLPGSLGPMVEAIQVYDDLLIEENEALKAGDSKAVEALLDRKMAATRLYQERLRALLAEPQNKRGITPEQRSLVTAMVRRLEERAKENTTLLKANMKAIEQLFEVINTAARRMRRQDVSYSKAGMMCDGYIRNGVSLAYNNTI</sequence>
<dbReference type="EMBL" id="PIUM01000002">
    <property type="protein sequence ID" value="PKU25964.1"/>
    <property type="molecule type" value="Genomic_DNA"/>
</dbReference>
<keyword evidence="3" id="KW-1185">Reference proteome</keyword>
<proteinExistence type="predicted"/>
<feature type="region of interest" description="Disordered" evidence="1">
    <location>
        <begin position="1"/>
        <end position="53"/>
    </location>
</feature>
<dbReference type="GO" id="GO:0044780">
    <property type="term" value="P:bacterial-type flagellum assembly"/>
    <property type="evidence" value="ECO:0007669"/>
    <property type="project" value="InterPro"/>
</dbReference>
<evidence type="ECO:0008006" key="4">
    <source>
        <dbReference type="Google" id="ProtNLM"/>
    </source>
</evidence>
<dbReference type="SUPFAM" id="SSF140566">
    <property type="entry name" value="FlgN-like"/>
    <property type="match status" value="1"/>
</dbReference>
<evidence type="ECO:0000256" key="1">
    <source>
        <dbReference type="SAM" id="MobiDB-lite"/>
    </source>
</evidence>
<accession>A0A2N3PZY0</accession>
<evidence type="ECO:0000313" key="3">
    <source>
        <dbReference type="Proteomes" id="UP000233293"/>
    </source>
</evidence>
<comment type="caution">
    <text evidence="2">The sequence shown here is derived from an EMBL/GenBank/DDBJ whole genome shotgun (WGS) entry which is preliminary data.</text>
</comment>
<evidence type="ECO:0000313" key="2">
    <source>
        <dbReference type="EMBL" id="PKU25964.1"/>
    </source>
</evidence>
<dbReference type="AlphaFoldDB" id="A0A2N3PZY0"/>
<dbReference type="InterPro" id="IPR036679">
    <property type="entry name" value="FlgN-like_sf"/>
</dbReference>
<gene>
    <name evidence="2" type="ORF">CWS72_02140</name>
</gene>